<sequence>MRKLATSLLATAVLFTACSDDNDDPAPDSGIKTSGYVLYTQAETNYWKYYETMPEGTIDNTQGKSYANFRTRMKGENFIISSNITSSKDAGMDKMVVNADGQLEKVGQLPVIAPSYYGAIKDKNTAFIDDVNDNDITIFDPETMTPTGKIDMSKAYREDDWTNQIYESFVIRGNDMFVATRPYTQKNTLWAGSELIYNHIDLRTNAFVKSIKFPDAVVVRRTEQNYVDEHGNIYIPTQGNSNIPNIKPNIVKIPAGQTDFDLNYDFKVVDAISPAHAKMPIQVMGKFTYHKNGKAYANISTSFPQEILAIFKEKPDFSQWTPEDFQKAFALLRSSSIGQYVELDLEAQTVKILPDMPGSSPYDSYLTIIDDKVYCGVLNPSENVNALYEYDPATGTTKKAFDISQGGRISGFFKLGE</sequence>
<dbReference type="AlphaFoldDB" id="A0AAU9CVC3"/>
<dbReference type="Gene3D" id="2.130.10.10">
    <property type="entry name" value="YVTN repeat-like/Quinoprotein amine dehydrogenase"/>
    <property type="match status" value="1"/>
</dbReference>
<dbReference type="EMBL" id="AP025314">
    <property type="protein sequence ID" value="BDD09397.1"/>
    <property type="molecule type" value="Genomic_DNA"/>
</dbReference>
<organism evidence="2 3">
    <name type="scientific">Fulvitalea axinellae</name>
    <dbReference type="NCBI Taxonomy" id="1182444"/>
    <lineage>
        <taxon>Bacteria</taxon>
        <taxon>Pseudomonadati</taxon>
        <taxon>Bacteroidota</taxon>
        <taxon>Cytophagia</taxon>
        <taxon>Cytophagales</taxon>
        <taxon>Persicobacteraceae</taxon>
        <taxon>Fulvitalea</taxon>
    </lineage>
</organism>
<reference evidence="2 3" key="1">
    <citation type="submission" date="2021-12" db="EMBL/GenBank/DDBJ databases">
        <title>Genome sequencing of bacteria with rrn-lacking chromosome and rrn-plasmid.</title>
        <authorList>
            <person name="Anda M."/>
            <person name="Iwasaki W."/>
        </authorList>
    </citation>
    <scope>NUCLEOTIDE SEQUENCE [LARGE SCALE GENOMIC DNA]</scope>
    <source>
        <strain evidence="2 3">DSM 100852</strain>
    </source>
</reference>
<name>A0AAU9CVC3_9BACT</name>
<feature type="signal peptide" evidence="1">
    <location>
        <begin position="1"/>
        <end position="19"/>
    </location>
</feature>
<dbReference type="InterPro" id="IPR015943">
    <property type="entry name" value="WD40/YVTN_repeat-like_dom_sf"/>
</dbReference>
<evidence type="ECO:0008006" key="4">
    <source>
        <dbReference type="Google" id="ProtNLM"/>
    </source>
</evidence>
<evidence type="ECO:0000313" key="3">
    <source>
        <dbReference type="Proteomes" id="UP001348817"/>
    </source>
</evidence>
<dbReference type="PROSITE" id="PS51257">
    <property type="entry name" value="PROKAR_LIPOPROTEIN"/>
    <property type="match status" value="1"/>
</dbReference>
<protein>
    <recommendedName>
        <fullName evidence="4">DUF4374 domain-containing protein</fullName>
    </recommendedName>
</protein>
<keyword evidence="3" id="KW-1185">Reference proteome</keyword>
<evidence type="ECO:0000313" key="2">
    <source>
        <dbReference type="EMBL" id="BDD09397.1"/>
    </source>
</evidence>
<gene>
    <name evidence="2" type="ORF">FUAX_18290</name>
</gene>
<dbReference type="Proteomes" id="UP001348817">
    <property type="component" value="Chromosome"/>
</dbReference>
<keyword evidence="1" id="KW-0732">Signal</keyword>
<feature type="chain" id="PRO_5043840736" description="DUF4374 domain-containing protein" evidence="1">
    <location>
        <begin position="20"/>
        <end position="417"/>
    </location>
</feature>
<accession>A0AAU9CVC3</accession>
<dbReference type="KEGG" id="fax:FUAX_18290"/>
<dbReference type="RefSeq" id="WP_338394602.1">
    <property type="nucleotide sequence ID" value="NZ_AP025314.1"/>
</dbReference>
<evidence type="ECO:0000256" key="1">
    <source>
        <dbReference type="SAM" id="SignalP"/>
    </source>
</evidence>
<proteinExistence type="predicted"/>